<feature type="domain" description="N-acetyltransferase" evidence="1">
    <location>
        <begin position="3"/>
        <end position="146"/>
    </location>
</feature>
<protein>
    <recommendedName>
        <fullName evidence="1">N-acetyltransferase domain-containing protein</fullName>
    </recommendedName>
</protein>
<dbReference type="GO" id="GO:0016747">
    <property type="term" value="F:acyltransferase activity, transferring groups other than amino-acyl groups"/>
    <property type="evidence" value="ECO:0007669"/>
    <property type="project" value="InterPro"/>
</dbReference>
<dbReference type="SUPFAM" id="SSF55729">
    <property type="entry name" value="Acyl-CoA N-acyltransferases (Nat)"/>
    <property type="match status" value="1"/>
</dbReference>
<dbReference type="AlphaFoldDB" id="A0A3E2HAR5"/>
<dbReference type="PANTHER" id="PTHR42791">
    <property type="entry name" value="GNAT FAMILY ACETYLTRANSFERASE"/>
    <property type="match status" value="1"/>
</dbReference>
<feature type="non-terminal residue" evidence="2">
    <location>
        <position position="158"/>
    </location>
</feature>
<dbReference type="CDD" id="cd04301">
    <property type="entry name" value="NAT_SF"/>
    <property type="match status" value="1"/>
</dbReference>
<evidence type="ECO:0000259" key="1">
    <source>
        <dbReference type="PROSITE" id="PS51186"/>
    </source>
</evidence>
<dbReference type="PROSITE" id="PS51186">
    <property type="entry name" value="GNAT"/>
    <property type="match status" value="1"/>
</dbReference>
<organism evidence="2 3">
    <name type="scientific">Scytalidium lignicola</name>
    <name type="common">Hyphomycete</name>
    <dbReference type="NCBI Taxonomy" id="5539"/>
    <lineage>
        <taxon>Eukaryota</taxon>
        <taxon>Fungi</taxon>
        <taxon>Dikarya</taxon>
        <taxon>Ascomycota</taxon>
        <taxon>Pezizomycotina</taxon>
        <taxon>Leotiomycetes</taxon>
        <taxon>Leotiomycetes incertae sedis</taxon>
        <taxon>Scytalidium</taxon>
    </lineage>
</organism>
<keyword evidence="3" id="KW-1185">Reference proteome</keyword>
<dbReference type="OrthoDB" id="410198at2759"/>
<dbReference type="EMBL" id="NCSJ02000098">
    <property type="protein sequence ID" value="RFU30499.1"/>
    <property type="molecule type" value="Genomic_DNA"/>
</dbReference>
<evidence type="ECO:0000313" key="2">
    <source>
        <dbReference type="EMBL" id="RFU30499.1"/>
    </source>
</evidence>
<feature type="non-terminal residue" evidence="2">
    <location>
        <position position="1"/>
    </location>
</feature>
<dbReference type="InterPro" id="IPR016181">
    <property type="entry name" value="Acyl_CoA_acyltransferase"/>
</dbReference>
<gene>
    <name evidence="2" type="ORF">B7463_g5806</name>
</gene>
<proteinExistence type="predicted"/>
<dbReference type="Pfam" id="PF13508">
    <property type="entry name" value="Acetyltransf_7"/>
    <property type="match status" value="1"/>
</dbReference>
<dbReference type="InterPro" id="IPR052523">
    <property type="entry name" value="Trichothecene_AcTrans"/>
</dbReference>
<dbReference type="PANTHER" id="PTHR42791:SF1">
    <property type="entry name" value="N-ACETYLTRANSFERASE DOMAIN-CONTAINING PROTEIN"/>
    <property type="match status" value="1"/>
</dbReference>
<name>A0A3E2HAR5_SCYLI</name>
<dbReference type="Gene3D" id="3.40.630.30">
    <property type="match status" value="1"/>
</dbReference>
<dbReference type="Proteomes" id="UP000258309">
    <property type="component" value="Unassembled WGS sequence"/>
</dbReference>
<sequence length="158" mass="17839">MSYSIQQATEADLLEMTEVMVAALLDDPCWQGMKGSRTYEEEYEFTLETLRASMVNGSQVESYKYRQNIMVRPEYQRRGLGRLLTEKCNEVADAGGAATYVRAQPGAAGLFIQMGYEVLERIDFDLRGFGAEGGKTAVFIMKREPGAKEQRDRRLDLS</sequence>
<dbReference type="InterPro" id="IPR000182">
    <property type="entry name" value="GNAT_dom"/>
</dbReference>
<accession>A0A3E2HAR5</accession>
<reference evidence="2 3" key="1">
    <citation type="submission" date="2018-05" db="EMBL/GenBank/DDBJ databases">
        <title>Draft genome sequence of Scytalidium lignicola DSM 105466, a ubiquitous saprotrophic fungus.</title>
        <authorList>
            <person name="Buettner E."/>
            <person name="Gebauer A.M."/>
            <person name="Hofrichter M."/>
            <person name="Liers C."/>
            <person name="Kellner H."/>
        </authorList>
    </citation>
    <scope>NUCLEOTIDE SEQUENCE [LARGE SCALE GENOMIC DNA]</scope>
    <source>
        <strain evidence="2 3">DSM 105466</strain>
    </source>
</reference>
<evidence type="ECO:0000313" key="3">
    <source>
        <dbReference type="Proteomes" id="UP000258309"/>
    </source>
</evidence>
<comment type="caution">
    <text evidence="2">The sequence shown here is derived from an EMBL/GenBank/DDBJ whole genome shotgun (WGS) entry which is preliminary data.</text>
</comment>